<accession>A0ABR2VMQ2</accession>
<reference evidence="1 2" key="1">
    <citation type="submission" date="2023-04" db="EMBL/GenBank/DDBJ databases">
        <title>Genome of Basidiobolus ranarum AG-B5.</title>
        <authorList>
            <person name="Stajich J.E."/>
            <person name="Carter-House D."/>
            <person name="Gryganskyi A."/>
        </authorList>
    </citation>
    <scope>NUCLEOTIDE SEQUENCE [LARGE SCALE GENOMIC DNA]</scope>
    <source>
        <strain evidence="1 2">AG-B5</strain>
    </source>
</reference>
<comment type="caution">
    <text evidence="1">The sequence shown here is derived from an EMBL/GenBank/DDBJ whole genome shotgun (WGS) entry which is preliminary data.</text>
</comment>
<dbReference type="EMBL" id="JASJQH010009157">
    <property type="protein sequence ID" value="KAK9680932.1"/>
    <property type="molecule type" value="Genomic_DNA"/>
</dbReference>
<proteinExistence type="predicted"/>
<name>A0ABR2VMQ2_9FUNG</name>
<dbReference type="Proteomes" id="UP001479436">
    <property type="component" value="Unassembled WGS sequence"/>
</dbReference>
<protein>
    <recommendedName>
        <fullName evidence="3">Retrotransposon gag domain-containing protein</fullName>
    </recommendedName>
</protein>
<organism evidence="1 2">
    <name type="scientific">Basidiobolus ranarum</name>
    <dbReference type="NCBI Taxonomy" id="34480"/>
    <lineage>
        <taxon>Eukaryota</taxon>
        <taxon>Fungi</taxon>
        <taxon>Fungi incertae sedis</taxon>
        <taxon>Zoopagomycota</taxon>
        <taxon>Entomophthoromycotina</taxon>
        <taxon>Basidiobolomycetes</taxon>
        <taxon>Basidiobolales</taxon>
        <taxon>Basidiobolaceae</taxon>
        <taxon>Basidiobolus</taxon>
    </lineage>
</organism>
<sequence length="222" mass="24997">MSEKDAHVLDYITLLQSRADEEQRQDLQEVTTSEKEEITAFKESLPDLAKTILNMENPQTFTLPPSRTTLISAAINPTSTPRAITAIVPKSLPLFAEGHNAIKDPTELLDKFNNVLVARQLATDTNWARQLPLCLAIQYADWVEHNIAATSSWEDAQGHFCKHFDDPLKKAHLHLDLLGISVQKGQTVQHFCDRLQRLMLGARVQDSDLSLNAHFLSNFNNM</sequence>
<gene>
    <name evidence="1" type="ORF">K7432_015800</name>
</gene>
<evidence type="ECO:0000313" key="1">
    <source>
        <dbReference type="EMBL" id="KAK9680932.1"/>
    </source>
</evidence>
<evidence type="ECO:0000313" key="2">
    <source>
        <dbReference type="Proteomes" id="UP001479436"/>
    </source>
</evidence>
<evidence type="ECO:0008006" key="3">
    <source>
        <dbReference type="Google" id="ProtNLM"/>
    </source>
</evidence>
<keyword evidence="2" id="KW-1185">Reference proteome</keyword>